<feature type="transmembrane region" description="Helical" evidence="10">
    <location>
        <begin position="69"/>
        <end position="86"/>
    </location>
</feature>
<dbReference type="EMBL" id="VANI01000012">
    <property type="protein sequence ID" value="TLM76700.1"/>
    <property type="molecule type" value="Genomic_DNA"/>
</dbReference>
<name>A0ABY2UIN9_9GAMM</name>
<dbReference type="InterPro" id="IPR006419">
    <property type="entry name" value="NMN_transpt_PnuC"/>
</dbReference>
<keyword evidence="9 10" id="KW-0472">Membrane</keyword>
<dbReference type="NCBIfam" id="TIGR01528">
    <property type="entry name" value="NMN_trans_PnuC"/>
    <property type="match status" value="1"/>
</dbReference>
<keyword evidence="5" id="KW-0813">Transport</keyword>
<proteinExistence type="inferred from homology"/>
<keyword evidence="8 10" id="KW-1133">Transmembrane helix</keyword>
<evidence type="ECO:0000256" key="9">
    <source>
        <dbReference type="ARBA" id="ARBA00023136"/>
    </source>
</evidence>
<evidence type="ECO:0000256" key="6">
    <source>
        <dbReference type="ARBA" id="ARBA00022475"/>
    </source>
</evidence>
<evidence type="ECO:0000256" key="7">
    <source>
        <dbReference type="ARBA" id="ARBA00022692"/>
    </source>
</evidence>
<dbReference type="PANTHER" id="PTHR36122">
    <property type="entry name" value="NICOTINAMIDE RIBOSIDE TRANSPORTER PNUC"/>
    <property type="match status" value="1"/>
</dbReference>
<feature type="transmembrane region" description="Helical" evidence="10">
    <location>
        <begin position="179"/>
        <end position="202"/>
    </location>
</feature>
<accession>A0ABY2UIN9</accession>
<evidence type="ECO:0000313" key="11">
    <source>
        <dbReference type="EMBL" id="TLM76700.1"/>
    </source>
</evidence>
<protein>
    <recommendedName>
        <fullName evidence="4">Nicotinamide riboside transporter PnuC</fullName>
    </recommendedName>
</protein>
<feature type="transmembrane region" description="Helical" evidence="10">
    <location>
        <begin position="12"/>
        <end position="37"/>
    </location>
</feature>
<comment type="caution">
    <text evidence="11">The sequence shown here is derived from an EMBL/GenBank/DDBJ whole genome shotgun (WGS) entry which is preliminary data.</text>
</comment>
<evidence type="ECO:0000256" key="1">
    <source>
        <dbReference type="ARBA" id="ARBA00002672"/>
    </source>
</evidence>
<evidence type="ECO:0000256" key="2">
    <source>
        <dbReference type="ARBA" id="ARBA00004651"/>
    </source>
</evidence>
<dbReference type="PANTHER" id="PTHR36122:SF2">
    <property type="entry name" value="NICOTINAMIDE RIBOSIDE TRANSPORTER PNUC"/>
    <property type="match status" value="1"/>
</dbReference>
<feature type="transmembrane region" description="Helical" evidence="10">
    <location>
        <begin position="44"/>
        <end position="63"/>
    </location>
</feature>
<dbReference type="RefSeq" id="WP_138236018.1">
    <property type="nucleotide sequence ID" value="NZ_CP185860.1"/>
</dbReference>
<keyword evidence="6" id="KW-1003">Cell membrane</keyword>
<comment type="subcellular location">
    <subcellularLocation>
        <location evidence="2">Cell membrane</location>
        <topology evidence="2">Multi-pass membrane protein</topology>
    </subcellularLocation>
</comment>
<reference evidence="11 12" key="1">
    <citation type="submission" date="2019-05" db="EMBL/GenBank/DDBJ databases">
        <title>Microbulbifer harenosus sp. nov., an alginate-degrading bacterium isolated from coastal sand.</title>
        <authorList>
            <person name="Huang H."/>
            <person name="Mo K."/>
            <person name="Bao S."/>
        </authorList>
    </citation>
    <scope>NUCLEOTIDE SEQUENCE [LARGE SCALE GENOMIC DNA]</scope>
    <source>
        <strain evidence="11 12">HB161719</strain>
    </source>
</reference>
<evidence type="ECO:0000256" key="8">
    <source>
        <dbReference type="ARBA" id="ARBA00022989"/>
    </source>
</evidence>
<evidence type="ECO:0000313" key="12">
    <source>
        <dbReference type="Proteomes" id="UP000306791"/>
    </source>
</evidence>
<keyword evidence="12" id="KW-1185">Reference proteome</keyword>
<dbReference type="Pfam" id="PF04973">
    <property type="entry name" value="NMN_transporter"/>
    <property type="match status" value="1"/>
</dbReference>
<feature type="transmembrane region" description="Helical" evidence="10">
    <location>
        <begin position="107"/>
        <end position="124"/>
    </location>
</feature>
<evidence type="ECO:0000256" key="5">
    <source>
        <dbReference type="ARBA" id="ARBA00022448"/>
    </source>
</evidence>
<comment type="similarity">
    <text evidence="3">Belongs to the nicotinamide ribonucleoside (NR) uptake permease (TC 4.B.1) family.</text>
</comment>
<evidence type="ECO:0000256" key="3">
    <source>
        <dbReference type="ARBA" id="ARBA00006669"/>
    </source>
</evidence>
<evidence type="ECO:0000256" key="4">
    <source>
        <dbReference type="ARBA" id="ARBA00017522"/>
    </source>
</evidence>
<sequence>MFSPEIREALVSAYSSMAAMSLWEVAAVALALAYLLLAMRENILCWYAAFASTAIYLFLFWDVSLVMESALQIFYLLIAVYGWWQWRKGKTDSEKMHIHRWSVTTHLYTFAAVGLLTLVFGYVLDNYTSAALPYLDSFTTWGAVVTTYMVTRKVLENWLYWIVIDGAAIYLYIDRELYLTALLFVLYVILVIIGFFQWYALYRQQNLTADPRSMANAHAHAG</sequence>
<feature type="transmembrane region" description="Helical" evidence="10">
    <location>
        <begin position="157"/>
        <end position="173"/>
    </location>
</feature>
<dbReference type="Proteomes" id="UP000306791">
    <property type="component" value="Unassembled WGS sequence"/>
</dbReference>
<evidence type="ECO:0000256" key="10">
    <source>
        <dbReference type="SAM" id="Phobius"/>
    </source>
</evidence>
<comment type="function">
    <text evidence="1">Required for nicotinamide riboside transport across the inner membrane.</text>
</comment>
<organism evidence="11 12">
    <name type="scientific">Microbulbifer harenosus</name>
    <dbReference type="NCBI Taxonomy" id="2576840"/>
    <lineage>
        <taxon>Bacteria</taxon>
        <taxon>Pseudomonadati</taxon>
        <taxon>Pseudomonadota</taxon>
        <taxon>Gammaproteobacteria</taxon>
        <taxon>Cellvibrionales</taxon>
        <taxon>Microbulbiferaceae</taxon>
        <taxon>Microbulbifer</taxon>
    </lineage>
</organism>
<gene>
    <name evidence="11" type="ORF">FDY93_12090</name>
</gene>
<keyword evidence="7 10" id="KW-0812">Transmembrane</keyword>